<evidence type="ECO:0000256" key="2">
    <source>
        <dbReference type="SAM" id="MobiDB-lite"/>
    </source>
</evidence>
<dbReference type="AlphaFoldDB" id="A0A8K1CT43"/>
<gene>
    <name evidence="4" type="ORF">Poli38472_007480</name>
</gene>
<dbReference type="GO" id="GO:0003729">
    <property type="term" value="F:mRNA binding"/>
    <property type="evidence" value="ECO:0007669"/>
    <property type="project" value="TreeGrafter"/>
</dbReference>
<reference evidence="4" key="1">
    <citation type="submission" date="2019-03" db="EMBL/GenBank/DDBJ databases">
        <title>Long read genome sequence of the mycoparasitic Pythium oligandrum ATCC 38472 isolated from sugarbeet rhizosphere.</title>
        <authorList>
            <person name="Gaulin E."/>
        </authorList>
    </citation>
    <scope>NUCLEOTIDE SEQUENCE</scope>
    <source>
        <strain evidence="4">ATCC 38472_TT</strain>
    </source>
</reference>
<feature type="region of interest" description="Disordered" evidence="2">
    <location>
        <begin position="283"/>
        <end position="307"/>
    </location>
</feature>
<evidence type="ECO:0000256" key="1">
    <source>
        <dbReference type="ARBA" id="ARBA00022737"/>
    </source>
</evidence>
<keyword evidence="5" id="KW-1185">Reference proteome</keyword>
<name>A0A8K1CT43_PYTOL</name>
<keyword evidence="1" id="KW-0677">Repeat</keyword>
<dbReference type="Pfam" id="PF17177">
    <property type="entry name" value="PPR_long"/>
    <property type="match status" value="1"/>
</dbReference>
<dbReference type="EMBL" id="SPLM01000003">
    <property type="protein sequence ID" value="TMW67808.1"/>
    <property type="molecule type" value="Genomic_DNA"/>
</dbReference>
<feature type="compositionally biased region" description="Acidic residues" evidence="2">
    <location>
        <begin position="285"/>
        <end position="307"/>
    </location>
</feature>
<evidence type="ECO:0000259" key="3">
    <source>
        <dbReference type="Pfam" id="PF17177"/>
    </source>
</evidence>
<dbReference type="Proteomes" id="UP000794436">
    <property type="component" value="Unassembled WGS sequence"/>
</dbReference>
<comment type="caution">
    <text evidence="4">The sequence shown here is derived from an EMBL/GenBank/DDBJ whole genome shotgun (WGS) entry which is preliminary data.</text>
</comment>
<dbReference type="PANTHER" id="PTHR47938:SF35">
    <property type="entry name" value="PENTATRICOPEPTIDE REPEAT-CONTAINING PROTEIN 4, MITOCHONDRIAL-RELATED"/>
    <property type="match status" value="1"/>
</dbReference>
<sequence length="307" mass="34696">MGVVTVRFMRASLLRRRDVRLLHAARQSTALRSSYPTVAMALQERTGTLRFASSSPAVKPDDASVLALLERSLAERQPQQALSYFNRLKTPPNQLLSQKLAMLLAKRGDRVQTDRAVEILRGVYMLPALKPDDYTKLASIYVVDACLRHNRLDQALEIYEEAFNVGVTLDLPAYDAMIQALVDADRVDDATELLHEISADNDVSPTERSYLPLLTALIERQDYHTATVLLQKGRARDVEFTSETFYPLVELAEADDDAPDSLVSFLSYVENVWDEAKLLDHLAEADDDDDEDLDFDHDEEDDENPRR</sequence>
<dbReference type="Gene3D" id="1.25.40.10">
    <property type="entry name" value="Tetratricopeptide repeat domain"/>
    <property type="match status" value="1"/>
</dbReference>
<dbReference type="OrthoDB" id="185373at2759"/>
<feature type="domain" description="PROP1-like PPR" evidence="3">
    <location>
        <begin position="147"/>
        <end position="252"/>
    </location>
</feature>
<dbReference type="PANTHER" id="PTHR47938">
    <property type="entry name" value="RESPIRATORY COMPLEX I CHAPERONE (CIA84), PUTATIVE (AFU_ORTHOLOGUE AFUA_2G06020)-RELATED"/>
    <property type="match status" value="1"/>
</dbReference>
<accession>A0A8K1CT43</accession>
<evidence type="ECO:0000313" key="5">
    <source>
        <dbReference type="Proteomes" id="UP000794436"/>
    </source>
</evidence>
<evidence type="ECO:0000313" key="4">
    <source>
        <dbReference type="EMBL" id="TMW67808.1"/>
    </source>
</evidence>
<dbReference type="InterPro" id="IPR033443">
    <property type="entry name" value="PROP1-like_PPR_dom"/>
</dbReference>
<protein>
    <recommendedName>
        <fullName evidence="3">PROP1-like PPR domain-containing protein</fullName>
    </recommendedName>
</protein>
<proteinExistence type="predicted"/>
<organism evidence="4 5">
    <name type="scientific">Pythium oligandrum</name>
    <name type="common">Mycoparasitic fungus</name>
    <dbReference type="NCBI Taxonomy" id="41045"/>
    <lineage>
        <taxon>Eukaryota</taxon>
        <taxon>Sar</taxon>
        <taxon>Stramenopiles</taxon>
        <taxon>Oomycota</taxon>
        <taxon>Peronosporomycetes</taxon>
        <taxon>Pythiales</taxon>
        <taxon>Pythiaceae</taxon>
        <taxon>Pythium</taxon>
    </lineage>
</organism>
<dbReference type="InterPro" id="IPR011990">
    <property type="entry name" value="TPR-like_helical_dom_sf"/>
</dbReference>